<evidence type="ECO:0000313" key="3">
    <source>
        <dbReference type="Proteomes" id="UP000236291"/>
    </source>
</evidence>
<dbReference type="InterPro" id="IPR036397">
    <property type="entry name" value="RNaseH_sf"/>
</dbReference>
<dbReference type="AlphaFoldDB" id="A0A2K3PQR9"/>
<protein>
    <submittedName>
        <fullName evidence="2">Ribonuclease H</fullName>
    </submittedName>
</protein>
<dbReference type="STRING" id="57577.A0A2K3PQR9"/>
<dbReference type="SUPFAM" id="SSF53098">
    <property type="entry name" value="Ribonuclease H-like"/>
    <property type="match status" value="1"/>
</dbReference>
<dbReference type="InterPro" id="IPR053151">
    <property type="entry name" value="RNase_H-like"/>
</dbReference>
<evidence type="ECO:0000259" key="1">
    <source>
        <dbReference type="Pfam" id="PF13456"/>
    </source>
</evidence>
<dbReference type="Pfam" id="PF13456">
    <property type="entry name" value="RVT_3"/>
    <property type="match status" value="1"/>
</dbReference>
<dbReference type="Proteomes" id="UP000236291">
    <property type="component" value="Unassembled WGS sequence"/>
</dbReference>
<dbReference type="GO" id="GO:0003676">
    <property type="term" value="F:nucleic acid binding"/>
    <property type="evidence" value="ECO:0007669"/>
    <property type="project" value="InterPro"/>
</dbReference>
<gene>
    <name evidence="2" type="ORF">L195_g014373</name>
</gene>
<evidence type="ECO:0000313" key="2">
    <source>
        <dbReference type="EMBL" id="PNY17625.1"/>
    </source>
</evidence>
<dbReference type="PANTHER" id="PTHR47723:SF19">
    <property type="entry name" value="POLYNUCLEOTIDYL TRANSFERASE, RIBONUCLEASE H-LIKE SUPERFAMILY PROTEIN"/>
    <property type="match status" value="1"/>
</dbReference>
<name>A0A2K3PQR9_TRIPR</name>
<accession>A0A2K3PQR9</accession>
<dbReference type="Gene3D" id="3.30.420.10">
    <property type="entry name" value="Ribonuclease H-like superfamily/Ribonuclease H"/>
    <property type="match status" value="1"/>
</dbReference>
<dbReference type="GO" id="GO:0004523">
    <property type="term" value="F:RNA-DNA hybrid ribonuclease activity"/>
    <property type="evidence" value="ECO:0007669"/>
    <property type="project" value="InterPro"/>
</dbReference>
<dbReference type="InterPro" id="IPR012337">
    <property type="entry name" value="RNaseH-like_sf"/>
</dbReference>
<feature type="domain" description="RNase H type-1" evidence="1">
    <location>
        <begin position="135"/>
        <end position="188"/>
    </location>
</feature>
<dbReference type="CDD" id="cd06222">
    <property type="entry name" value="RNase_H_like"/>
    <property type="match status" value="1"/>
</dbReference>
<organism evidence="2 3">
    <name type="scientific">Trifolium pratense</name>
    <name type="common">Red clover</name>
    <dbReference type="NCBI Taxonomy" id="57577"/>
    <lineage>
        <taxon>Eukaryota</taxon>
        <taxon>Viridiplantae</taxon>
        <taxon>Streptophyta</taxon>
        <taxon>Embryophyta</taxon>
        <taxon>Tracheophyta</taxon>
        <taxon>Spermatophyta</taxon>
        <taxon>Magnoliopsida</taxon>
        <taxon>eudicotyledons</taxon>
        <taxon>Gunneridae</taxon>
        <taxon>Pentapetalae</taxon>
        <taxon>rosids</taxon>
        <taxon>fabids</taxon>
        <taxon>Fabales</taxon>
        <taxon>Fabaceae</taxon>
        <taxon>Papilionoideae</taxon>
        <taxon>50 kb inversion clade</taxon>
        <taxon>NPAAA clade</taxon>
        <taxon>Hologalegina</taxon>
        <taxon>IRL clade</taxon>
        <taxon>Trifolieae</taxon>
        <taxon>Trifolium</taxon>
    </lineage>
</organism>
<reference evidence="2 3" key="2">
    <citation type="journal article" date="2017" name="Front. Plant Sci.">
        <title>Gene Classification and Mining of Molecular Markers Useful in Red Clover (Trifolium pratense) Breeding.</title>
        <authorList>
            <person name="Istvanek J."/>
            <person name="Dluhosova J."/>
            <person name="Dluhos P."/>
            <person name="Patkova L."/>
            <person name="Nedelnik J."/>
            <person name="Repkova J."/>
        </authorList>
    </citation>
    <scope>NUCLEOTIDE SEQUENCE [LARGE SCALE GENOMIC DNA]</scope>
    <source>
        <strain evidence="3">cv. Tatra</strain>
        <tissue evidence="2">Young leaves</tissue>
    </source>
</reference>
<dbReference type="InterPro" id="IPR002156">
    <property type="entry name" value="RNaseH_domain"/>
</dbReference>
<proteinExistence type="predicted"/>
<comment type="caution">
    <text evidence="2">The sequence shown here is derived from an EMBL/GenBank/DDBJ whole genome shotgun (WGS) entry which is preliminary data.</text>
</comment>
<sequence length="188" mass="21482">MLAHRGMLQNTSCPRCTTEEETILHCLRDCEFVRSFWKSIGITDHTFFQEGDLYVWMKHGIDGPFTFSFLAAIWWIWRARNHLCMENELISYFSLRMCTENLVHLLKKCFLKHFESPTTRTVRWNARGGSGMILNVDGSSIDNPGISGFGGLIQNCNSAWIYGFAGYIGFSNILHAELMAVYHGLTLA</sequence>
<dbReference type="PANTHER" id="PTHR47723">
    <property type="entry name" value="OS05G0353850 PROTEIN"/>
    <property type="match status" value="1"/>
</dbReference>
<dbReference type="InterPro" id="IPR044730">
    <property type="entry name" value="RNase_H-like_dom_plant"/>
</dbReference>
<dbReference type="EMBL" id="ASHM01009527">
    <property type="protein sequence ID" value="PNY17625.1"/>
    <property type="molecule type" value="Genomic_DNA"/>
</dbReference>
<reference evidence="2 3" key="1">
    <citation type="journal article" date="2014" name="Am. J. Bot.">
        <title>Genome assembly and annotation for red clover (Trifolium pratense; Fabaceae).</title>
        <authorList>
            <person name="Istvanek J."/>
            <person name="Jaros M."/>
            <person name="Krenek A."/>
            <person name="Repkova J."/>
        </authorList>
    </citation>
    <scope>NUCLEOTIDE SEQUENCE [LARGE SCALE GENOMIC DNA]</scope>
    <source>
        <strain evidence="3">cv. Tatra</strain>
        <tissue evidence="2">Young leaves</tissue>
    </source>
</reference>